<accession>A0A9Q0QXJ0</accession>
<reference evidence="1" key="1">
    <citation type="journal article" date="2023" name="Plant J.">
        <title>The genome of the king protea, Protea cynaroides.</title>
        <authorList>
            <person name="Chang J."/>
            <person name="Duong T.A."/>
            <person name="Schoeman C."/>
            <person name="Ma X."/>
            <person name="Roodt D."/>
            <person name="Barker N."/>
            <person name="Li Z."/>
            <person name="Van de Peer Y."/>
            <person name="Mizrachi E."/>
        </authorList>
    </citation>
    <scope>NUCLEOTIDE SEQUENCE</scope>
    <source>
        <tissue evidence="1">Young leaves</tissue>
    </source>
</reference>
<evidence type="ECO:0000313" key="2">
    <source>
        <dbReference type="Proteomes" id="UP001141806"/>
    </source>
</evidence>
<dbReference type="EMBL" id="JAMYWD010000003">
    <property type="protein sequence ID" value="KAJ4975760.1"/>
    <property type="molecule type" value="Genomic_DNA"/>
</dbReference>
<dbReference type="AlphaFoldDB" id="A0A9Q0QXJ0"/>
<sequence length="260" mass="27996">MVDVVKCSISALGWKPKVIGGSSWESAPVVGELLMEEQSTMVFSASRLRYGLVSVLGAPLKAGVSSREGAESRSETGELLSAMVFAAVISSVIAGGLQKDRGSDYGLRSKFSVTLVVVMLDLTQGGVLAEGAVTQSMTTGNVVNQLLQQQYLPGTGVNSNWPAVGNLVSNPVLILVGGNTQAHLREKRRLLLSRVLSRSLIHYQGGRPQPVENSPRHDQRTFFFSQGITVLAEGSRPGTNLTRLLWQFLSVFGSFKEIRH</sequence>
<protein>
    <submittedName>
        <fullName evidence="1">Uncharacterized protein</fullName>
    </submittedName>
</protein>
<evidence type="ECO:0000313" key="1">
    <source>
        <dbReference type="EMBL" id="KAJ4975760.1"/>
    </source>
</evidence>
<gene>
    <name evidence="1" type="ORF">NE237_000866</name>
</gene>
<name>A0A9Q0QXJ0_9MAGN</name>
<proteinExistence type="predicted"/>
<organism evidence="1 2">
    <name type="scientific">Protea cynaroides</name>
    <dbReference type="NCBI Taxonomy" id="273540"/>
    <lineage>
        <taxon>Eukaryota</taxon>
        <taxon>Viridiplantae</taxon>
        <taxon>Streptophyta</taxon>
        <taxon>Embryophyta</taxon>
        <taxon>Tracheophyta</taxon>
        <taxon>Spermatophyta</taxon>
        <taxon>Magnoliopsida</taxon>
        <taxon>Proteales</taxon>
        <taxon>Proteaceae</taxon>
        <taxon>Protea</taxon>
    </lineage>
</organism>
<keyword evidence="2" id="KW-1185">Reference proteome</keyword>
<comment type="caution">
    <text evidence="1">The sequence shown here is derived from an EMBL/GenBank/DDBJ whole genome shotgun (WGS) entry which is preliminary data.</text>
</comment>
<dbReference type="Proteomes" id="UP001141806">
    <property type="component" value="Unassembled WGS sequence"/>
</dbReference>